<evidence type="ECO:0000256" key="2">
    <source>
        <dbReference type="SAM" id="MobiDB-lite"/>
    </source>
</evidence>
<accession>A0A318E722</accession>
<dbReference type="Pfam" id="PF13558">
    <property type="entry name" value="SbcC_Walker_B"/>
    <property type="match status" value="1"/>
</dbReference>
<keyword evidence="4" id="KW-1185">Reference proteome</keyword>
<dbReference type="Gene3D" id="3.40.50.300">
    <property type="entry name" value="P-loop containing nucleotide triphosphate hydrolases"/>
    <property type="match status" value="1"/>
</dbReference>
<feature type="coiled-coil region" evidence="1">
    <location>
        <begin position="797"/>
        <end position="824"/>
    </location>
</feature>
<dbReference type="SUPFAM" id="SSF52540">
    <property type="entry name" value="P-loop containing nucleoside triphosphate hydrolases"/>
    <property type="match status" value="2"/>
</dbReference>
<evidence type="ECO:0000256" key="1">
    <source>
        <dbReference type="SAM" id="Coils"/>
    </source>
</evidence>
<dbReference type="EMBL" id="QICN01000013">
    <property type="protein sequence ID" value="PXV64301.1"/>
    <property type="molecule type" value="Genomic_DNA"/>
</dbReference>
<feature type="coiled-coil region" evidence="1">
    <location>
        <begin position="631"/>
        <end position="658"/>
    </location>
</feature>
<dbReference type="InterPro" id="IPR027417">
    <property type="entry name" value="P-loop_NTPase"/>
</dbReference>
<dbReference type="AlphaFoldDB" id="A0A318E722"/>
<proteinExistence type="predicted"/>
<dbReference type="OrthoDB" id="174137at2"/>
<comment type="caution">
    <text evidence="3">The sequence shown here is derived from an EMBL/GenBank/DDBJ whole genome shotgun (WGS) entry which is preliminary data.</text>
</comment>
<reference evidence="3 4" key="1">
    <citation type="submission" date="2018-04" db="EMBL/GenBank/DDBJ databases">
        <title>Genomic Encyclopedia of Type Strains, Phase IV (KMG-IV): sequencing the most valuable type-strain genomes for metagenomic binning, comparative biology and taxonomic classification.</title>
        <authorList>
            <person name="Goeker M."/>
        </authorList>
    </citation>
    <scope>NUCLEOTIDE SEQUENCE [LARGE SCALE GENOMIC DNA]</scope>
    <source>
        <strain evidence="3 4">DSM 104150</strain>
    </source>
</reference>
<dbReference type="Proteomes" id="UP000248330">
    <property type="component" value="Unassembled WGS sequence"/>
</dbReference>
<protein>
    <submittedName>
        <fullName evidence="3">Uncharacterized protein YPO0396</fullName>
    </submittedName>
</protein>
<evidence type="ECO:0000313" key="4">
    <source>
        <dbReference type="Proteomes" id="UP000248330"/>
    </source>
</evidence>
<name>A0A318E722_9GAMM</name>
<dbReference type="Pfam" id="PF13555">
    <property type="entry name" value="AAA_29"/>
    <property type="match status" value="1"/>
</dbReference>
<evidence type="ECO:0000313" key="3">
    <source>
        <dbReference type="EMBL" id="PXV64301.1"/>
    </source>
</evidence>
<sequence length="1124" mass="128112">MNDLQTQALDFAGDDALAGFRLRRLEVFNWGTFDQRVWTLTLDGRNTLLTGDIGSGKSTLVDAVTTLLVPAHRIAYNKAAGADSRERSLRSYVLGHYKSERSETTGSARPVALRDHNSYSVILGVFHNAGYDQTVTLAQVFWIKDGAGQPARFFVGAERELSIAGDFSGFGSEIAQLRKKLRGLGAEIEDSFPPYGAWFKRRFGIDNEQALELFHQTVSMKSVGNLTDFVRGHMLEPSEVRQRIEALIGHFDDLNRAHEAVLKAKRQVELLTPLVADGDRHAELTAAAAELRALREALRAYFAQVKHELLDRRLALLAQDHARHDAQVKRLDEQLQARRTAESDLRRAIADNGGDRLDQLAEQIRQCAEALTRRRQRAEQYAALLREIGELPAADAGLFQAQRQQLHGWIERTRDDEAALDNERTEQSVALRDGRLAHTQLSDEIDSLKARRSNLPSAQIAMRRALCAALSLDEEALPFAGELIRVREDEQDWEGAAERLLHNFGLSLLVPDAHYVQVAAWVDRTHLRGRLVYFRVRERRDAESPSPRPDSLVRKLAIHPETPFYGWLEQELHRRFDIACSDTPEQFRREKHAVTRAGQIKTPGERHEKDDRHAIDDRSRYVLGWSNADKIQALERQRAALERRLAEVGAALATVQQRQEVLKSRLSVLSKLEVYDDWRELDWPGVAAELARLEDEKRALEQSSDRLRELSAQLEQLQVDIVQDQQRRDGHASERSKLEQKQSDAADLQQQCRQVIDDPDNAAHALRFDALSALRDSALGEYQLSVESCDNREREFRQWLQDKLDAEDKRIKNLRDRIVAAMSDYRHAYPLDTAEVDASVDAVEDYRKMLLALQADDLPRFEARFKELLNENTIREIANFQSQLARERETIKDRIERINESLTQIDYNPGRYIVIEPQLSPDADIRDFQNELRSCTDDVLGGAEDSQYSEGKFMQVKAIIDRFRGREGLSDLDRRWTAKVTDVRNWYLFGASERWREDGAEHEHYSDSGGKSGGQKEKLAYTILAASLAYQFGLEWGEIRSRTFRFVVIDEAFGRGSDESAQYGLRLFAQLNLQLLIVTPLQKIHVIEPFVAGVGFVHNEQGNASKLRNLSIEEYRTEKARLTG</sequence>
<dbReference type="RefSeq" id="WP_110266754.1">
    <property type="nucleotide sequence ID" value="NZ_CAWNXA010000013.1"/>
</dbReference>
<keyword evidence="1" id="KW-0175">Coiled coil</keyword>
<organism evidence="3 4">
    <name type="scientific">Sinimarinibacterium flocculans</name>
    <dbReference type="NCBI Taxonomy" id="985250"/>
    <lineage>
        <taxon>Bacteria</taxon>
        <taxon>Pseudomonadati</taxon>
        <taxon>Pseudomonadota</taxon>
        <taxon>Gammaproteobacteria</taxon>
        <taxon>Nevskiales</taxon>
        <taxon>Nevskiaceae</taxon>
        <taxon>Sinimarinibacterium</taxon>
    </lineage>
</organism>
<gene>
    <name evidence="3" type="ORF">C8D93_11395</name>
</gene>
<feature type="coiled-coil region" evidence="1">
    <location>
        <begin position="870"/>
        <end position="901"/>
    </location>
</feature>
<feature type="region of interest" description="Disordered" evidence="2">
    <location>
        <begin position="723"/>
        <end position="745"/>
    </location>
</feature>
<feature type="compositionally biased region" description="Basic and acidic residues" evidence="2">
    <location>
        <begin position="725"/>
        <end position="744"/>
    </location>
</feature>